<proteinExistence type="predicted"/>
<accession>A0A1R2BCT1</accession>
<dbReference type="Proteomes" id="UP000187209">
    <property type="component" value="Unassembled WGS sequence"/>
</dbReference>
<reference evidence="1 2" key="1">
    <citation type="submission" date="2016-11" db="EMBL/GenBank/DDBJ databases">
        <title>The macronuclear genome of Stentor coeruleus: a giant cell with tiny introns.</title>
        <authorList>
            <person name="Slabodnick M."/>
            <person name="Ruby J.G."/>
            <person name="Reiff S.B."/>
            <person name="Swart E.C."/>
            <person name="Gosai S."/>
            <person name="Prabakaran S."/>
            <person name="Witkowska E."/>
            <person name="Larue G.E."/>
            <person name="Fisher S."/>
            <person name="Freeman R.M."/>
            <person name="Gunawardena J."/>
            <person name="Chu W."/>
            <person name="Stover N.A."/>
            <person name="Gregory B.D."/>
            <person name="Nowacki M."/>
            <person name="Derisi J."/>
            <person name="Roy S.W."/>
            <person name="Marshall W.F."/>
            <person name="Sood P."/>
        </authorList>
    </citation>
    <scope>NUCLEOTIDE SEQUENCE [LARGE SCALE GENOMIC DNA]</scope>
    <source>
        <strain evidence="1">WM001</strain>
    </source>
</reference>
<organism evidence="1 2">
    <name type="scientific">Stentor coeruleus</name>
    <dbReference type="NCBI Taxonomy" id="5963"/>
    <lineage>
        <taxon>Eukaryota</taxon>
        <taxon>Sar</taxon>
        <taxon>Alveolata</taxon>
        <taxon>Ciliophora</taxon>
        <taxon>Postciliodesmatophora</taxon>
        <taxon>Heterotrichea</taxon>
        <taxon>Heterotrichida</taxon>
        <taxon>Stentoridae</taxon>
        <taxon>Stentor</taxon>
    </lineage>
</organism>
<dbReference type="AlphaFoldDB" id="A0A1R2BCT1"/>
<evidence type="ECO:0000313" key="1">
    <source>
        <dbReference type="EMBL" id="OMJ74455.1"/>
    </source>
</evidence>
<gene>
    <name evidence="1" type="ORF">SteCoe_26607</name>
</gene>
<keyword evidence="2" id="KW-1185">Reference proteome</keyword>
<dbReference type="EMBL" id="MPUH01000750">
    <property type="protein sequence ID" value="OMJ74455.1"/>
    <property type="molecule type" value="Genomic_DNA"/>
</dbReference>
<comment type="caution">
    <text evidence="1">The sequence shown here is derived from an EMBL/GenBank/DDBJ whole genome shotgun (WGS) entry which is preliminary data.</text>
</comment>
<name>A0A1R2BCT1_9CILI</name>
<evidence type="ECO:0000313" key="2">
    <source>
        <dbReference type="Proteomes" id="UP000187209"/>
    </source>
</evidence>
<protein>
    <submittedName>
        <fullName evidence="1">Uncharacterized protein</fullName>
    </submittedName>
</protein>
<sequence length="205" mass="24301">MDESKSKDSACHRFETNALCYRLVDCYLATTEIPSNFRCMDLKNLLYQTLRELCLSEIETLGWFILLDEIGLKIDSISQKLVLLFTALKAKVLLGYTVHQEILRYKSIYPSLMKDFKAWSTENFAGEILTTRNLCKKYRKLNLPYESDVINYNFYVDYVLMISPMYSSYLVFENQVRKKSKPVRQVHEREINFIDENEFDRIDNF</sequence>